<feature type="modified residue" description="Phosphohistidine" evidence="7">
    <location>
        <position position="57"/>
    </location>
</feature>
<evidence type="ECO:0000256" key="4">
    <source>
        <dbReference type="ARBA" id="ARBA00022679"/>
    </source>
</evidence>
<dbReference type="KEGG" id="ppsu:NO713_00683"/>
<feature type="domain" description="HPt" evidence="11">
    <location>
        <begin position="6"/>
        <end position="114"/>
    </location>
</feature>
<dbReference type="SMART" id="SM00073">
    <property type="entry name" value="HPT"/>
    <property type="match status" value="1"/>
</dbReference>
<dbReference type="SUPFAM" id="SSF55874">
    <property type="entry name" value="ATPase domain of HSP90 chaperone/DNA topoisomerase II/histidine kinase"/>
    <property type="match status" value="1"/>
</dbReference>
<dbReference type="InterPro" id="IPR005467">
    <property type="entry name" value="His_kinase_dom"/>
</dbReference>
<dbReference type="Gene3D" id="1.20.120.160">
    <property type="entry name" value="HPT domain"/>
    <property type="match status" value="1"/>
</dbReference>
<evidence type="ECO:0000256" key="6">
    <source>
        <dbReference type="ARBA" id="ARBA00023012"/>
    </source>
</evidence>
<dbReference type="InterPro" id="IPR037006">
    <property type="entry name" value="CheA-like_homodim_sf"/>
</dbReference>
<keyword evidence="5" id="KW-0418">Kinase</keyword>
<dbReference type="SMART" id="SM01231">
    <property type="entry name" value="H-kinase_dim"/>
    <property type="match status" value="1"/>
</dbReference>
<evidence type="ECO:0000259" key="11">
    <source>
        <dbReference type="PROSITE" id="PS50894"/>
    </source>
</evidence>
<dbReference type="PANTHER" id="PTHR43395:SF1">
    <property type="entry name" value="CHEMOTAXIS PROTEIN CHEA"/>
    <property type="match status" value="1"/>
</dbReference>
<comment type="catalytic activity">
    <reaction evidence="1">
        <text>ATP + protein L-histidine = ADP + protein N-phospho-L-histidine.</text>
        <dbReference type="EC" id="2.7.13.3"/>
    </reaction>
</comment>
<evidence type="ECO:0000256" key="5">
    <source>
        <dbReference type="ARBA" id="ARBA00022777"/>
    </source>
</evidence>
<proteinExistence type="predicted"/>
<dbReference type="GO" id="GO:0000155">
    <property type="term" value="F:phosphorelay sensor kinase activity"/>
    <property type="evidence" value="ECO:0007669"/>
    <property type="project" value="InterPro"/>
</dbReference>
<evidence type="ECO:0000256" key="1">
    <source>
        <dbReference type="ARBA" id="ARBA00000085"/>
    </source>
</evidence>
<dbReference type="Pfam" id="PF02895">
    <property type="entry name" value="H-kinase_dim"/>
    <property type="match status" value="1"/>
</dbReference>
<name>A0A9W4G303_9CYAN</name>
<dbReference type="PROSITE" id="PS50894">
    <property type="entry name" value="HPT"/>
    <property type="match status" value="1"/>
</dbReference>
<dbReference type="EC" id="2.7.13.3" evidence="2"/>
<sequence length="709" mass="78678">MSNPPNKNFFEDFLEDYFAECEEHLAVIRRELLTLESWINQSQIERSHLNELFRCFHSIKGLSGMVGVGLAEELAHQMENYLRVLRDQKIALSSEGFDALIAGTKLLEQVITCHRTQAPPPDITDISTQLRAVIPNENVENPLSGLVTPVEFKLKPQEQETFNIAINNGETLWHFVFSPSTQLSEQGIRVNTIREHLQTFGQLIYTAPRMSEGNKILFDFILATTLPEIPFPETEQPGLTWQLYLKGRKPETADQETTPPKEDHTIPPPPPLPLPPSPLPPLSPSPLPLSPSSNVVRVDLPKLDDLMRMVGDLVMSRARLEDHFKSITSYLPSPQIRALQEINLMLERQLRDLRQGVMQVRLVPIGEIFARMQFVVRDLVRASEKQVTLEMSGQETEIDKFVVERMLDPLLHLVRNAVSHGIESPQERLEAGKPPQGTLKLRATTSGETVVIEIEDDGRGVDVETVIERVTTQTQLTETRSFVSLLENKYGEAGKPDQYNMMALLDILCSAGFSTKNEVDLVSGRGVGMSIVKNTVQELGGFLSLDTHKGQGTRFTIQLPLTLAITDALIISVSQQTFAIPQAAVLEVLEVSTSQIISFEKNEIVSYRNTVLPVIRLASIFPLSATYPQSDPALCSLEPSSLMMIVVGSGENTVALVVDRVTGLREIVVTPLTDPFVQVTGIAGATELGDRRVVLILDVGALVRLATFG</sequence>
<evidence type="ECO:0000313" key="13">
    <source>
        <dbReference type="Proteomes" id="UP001153719"/>
    </source>
</evidence>
<gene>
    <name evidence="12" type="primary">cheA</name>
    <name evidence="12" type="ORF">NO713_00683</name>
</gene>
<dbReference type="InterPro" id="IPR051315">
    <property type="entry name" value="Bact_Chemotaxis_CheA"/>
</dbReference>
<dbReference type="SUPFAM" id="SSF47384">
    <property type="entry name" value="Homodimeric domain of signal transducing histidine kinase"/>
    <property type="match status" value="1"/>
</dbReference>
<evidence type="ECO:0000259" key="10">
    <source>
        <dbReference type="PROSITE" id="PS50851"/>
    </source>
</evidence>
<dbReference type="PROSITE" id="PS50109">
    <property type="entry name" value="HIS_KIN"/>
    <property type="match status" value="1"/>
</dbReference>
<dbReference type="CDD" id="cd00731">
    <property type="entry name" value="CheA_reg"/>
    <property type="match status" value="1"/>
</dbReference>
<evidence type="ECO:0000256" key="8">
    <source>
        <dbReference type="SAM" id="MobiDB-lite"/>
    </source>
</evidence>
<dbReference type="InterPro" id="IPR036641">
    <property type="entry name" value="HPT_dom_sf"/>
</dbReference>
<dbReference type="SUPFAM" id="SSF50341">
    <property type="entry name" value="CheW-like"/>
    <property type="match status" value="1"/>
</dbReference>
<dbReference type="Gene3D" id="1.10.287.560">
    <property type="entry name" value="Histidine kinase CheA-like, homodimeric domain"/>
    <property type="match status" value="1"/>
</dbReference>
<keyword evidence="13" id="KW-1185">Reference proteome</keyword>
<dbReference type="InterPro" id="IPR036061">
    <property type="entry name" value="CheW-like_dom_sf"/>
</dbReference>
<dbReference type="SMART" id="SM00260">
    <property type="entry name" value="CheW"/>
    <property type="match status" value="1"/>
</dbReference>
<dbReference type="Pfam" id="PF01584">
    <property type="entry name" value="CheW"/>
    <property type="match status" value="1"/>
</dbReference>
<dbReference type="AlphaFoldDB" id="A0A9W4G303"/>
<dbReference type="PANTHER" id="PTHR43395">
    <property type="entry name" value="SENSOR HISTIDINE KINASE CHEA"/>
    <property type="match status" value="1"/>
</dbReference>
<dbReference type="SMART" id="SM00387">
    <property type="entry name" value="HATPase_c"/>
    <property type="match status" value="1"/>
</dbReference>
<dbReference type="Gene3D" id="2.30.30.40">
    <property type="entry name" value="SH3 Domains"/>
    <property type="match status" value="1"/>
</dbReference>
<dbReference type="Proteomes" id="UP001153719">
    <property type="component" value="Chromosome"/>
</dbReference>
<evidence type="ECO:0000256" key="3">
    <source>
        <dbReference type="ARBA" id="ARBA00022553"/>
    </source>
</evidence>
<dbReference type="PRINTS" id="PR00344">
    <property type="entry name" value="BCTRLSENSOR"/>
</dbReference>
<dbReference type="Pfam" id="PF01627">
    <property type="entry name" value="Hpt"/>
    <property type="match status" value="1"/>
</dbReference>
<dbReference type="SUPFAM" id="SSF47226">
    <property type="entry name" value="Histidine-containing phosphotransfer domain, HPT domain"/>
    <property type="match status" value="1"/>
</dbReference>
<evidence type="ECO:0000256" key="2">
    <source>
        <dbReference type="ARBA" id="ARBA00012438"/>
    </source>
</evidence>
<feature type="region of interest" description="Disordered" evidence="8">
    <location>
        <begin position="249"/>
        <end position="291"/>
    </location>
</feature>
<protein>
    <recommendedName>
        <fullName evidence="2">histidine kinase</fullName>
        <ecNumber evidence="2">2.7.13.3</ecNumber>
    </recommendedName>
</protein>
<dbReference type="InterPro" id="IPR036097">
    <property type="entry name" value="HisK_dim/P_sf"/>
</dbReference>
<dbReference type="InterPro" id="IPR036890">
    <property type="entry name" value="HATPase_C_sf"/>
</dbReference>
<evidence type="ECO:0000256" key="7">
    <source>
        <dbReference type="PROSITE-ProRule" id="PRU00110"/>
    </source>
</evidence>
<dbReference type="GO" id="GO:0006935">
    <property type="term" value="P:chemotaxis"/>
    <property type="evidence" value="ECO:0007669"/>
    <property type="project" value="InterPro"/>
</dbReference>
<dbReference type="RefSeq" id="WP_254172996.1">
    <property type="nucleotide sequence ID" value="NZ_LR882967.1"/>
</dbReference>
<keyword evidence="3 7" id="KW-0597">Phosphoprotein</keyword>
<accession>A0A9W4G303</accession>
<dbReference type="CDD" id="cd00088">
    <property type="entry name" value="HPT"/>
    <property type="match status" value="1"/>
</dbReference>
<dbReference type="GO" id="GO:0005737">
    <property type="term" value="C:cytoplasm"/>
    <property type="evidence" value="ECO:0007669"/>
    <property type="project" value="InterPro"/>
</dbReference>
<dbReference type="Pfam" id="PF02518">
    <property type="entry name" value="HATPase_c"/>
    <property type="match status" value="1"/>
</dbReference>
<evidence type="ECO:0000313" key="12">
    <source>
        <dbReference type="EMBL" id="CAD5921336.1"/>
    </source>
</evidence>
<dbReference type="Gene3D" id="3.30.565.10">
    <property type="entry name" value="Histidine kinase-like ATPase, C-terminal domain"/>
    <property type="match status" value="1"/>
</dbReference>
<dbReference type="PROSITE" id="PS50851">
    <property type="entry name" value="CHEW"/>
    <property type="match status" value="1"/>
</dbReference>
<dbReference type="InterPro" id="IPR002545">
    <property type="entry name" value="CheW-lke_dom"/>
</dbReference>
<reference evidence="12" key="1">
    <citation type="submission" date="2020-09" db="EMBL/GenBank/DDBJ databases">
        <authorList>
            <person name="Blom J."/>
        </authorList>
    </citation>
    <scope>NUCLEOTIDE SEQUENCE</scope>
    <source>
        <strain evidence="12">No.713</strain>
    </source>
</reference>
<dbReference type="FunFam" id="3.30.565.10:FF:000016">
    <property type="entry name" value="Chemotaxis protein CheA, putative"/>
    <property type="match status" value="1"/>
</dbReference>
<evidence type="ECO:0000259" key="9">
    <source>
        <dbReference type="PROSITE" id="PS50109"/>
    </source>
</evidence>
<feature type="domain" description="Histidine kinase" evidence="9">
    <location>
        <begin position="340"/>
        <end position="563"/>
    </location>
</feature>
<dbReference type="InterPro" id="IPR004105">
    <property type="entry name" value="CheA-like_dim"/>
</dbReference>
<dbReference type="InterPro" id="IPR003594">
    <property type="entry name" value="HATPase_dom"/>
</dbReference>
<dbReference type="InterPro" id="IPR004358">
    <property type="entry name" value="Sig_transdc_His_kin-like_C"/>
</dbReference>
<keyword evidence="6" id="KW-0902">Two-component regulatory system</keyword>
<dbReference type="EMBL" id="LR882967">
    <property type="protein sequence ID" value="CAD5921336.1"/>
    <property type="molecule type" value="Genomic_DNA"/>
</dbReference>
<dbReference type="InterPro" id="IPR008207">
    <property type="entry name" value="Sig_transdc_His_kin_Hpt_dom"/>
</dbReference>
<keyword evidence="4 12" id="KW-0808">Transferase</keyword>
<organism evidence="12 13">
    <name type="scientific">Planktothrix pseudagardhii</name>
    <dbReference type="NCBI Taxonomy" id="132604"/>
    <lineage>
        <taxon>Bacteria</taxon>
        <taxon>Bacillati</taxon>
        <taxon>Cyanobacteriota</taxon>
        <taxon>Cyanophyceae</taxon>
        <taxon>Oscillatoriophycideae</taxon>
        <taxon>Oscillatoriales</taxon>
        <taxon>Microcoleaceae</taxon>
        <taxon>Planktothrix</taxon>
    </lineage>
</organism>
<feature type="domain" description="CheW-like" evidence="10">
    <location>
        <begin position="565"/>
        <end position="708"/>
    </location>
</feature>
<feature type="compositionally biased region" description="Pro residues" evidence="8">
    <location>
        <begin position="266"/>
        <end position="289"/>
    </location>
</feature>